<feature type="domain" description="Chitin-binding type-3" evidence="4">
    <location>
        <begin position="75"/>
        <end position="117"/>
    </location>
</feature>
<organism evidence="5 6">
    <name type="scientific">Vibrio splendidus</name>
    <dbReference type="NCBI Taxonomy" id="29497"/>
    <lineage>
        <taxon>Bacteria</taxon>
        <taxon>Pseudomonadati</taxon>
        <taxon>Pseudomonadota</taxon>
        <taxon>Gammaproteobacteria</taxon>
        <taxon>Vibrionales</taxon>
        <taxon>Vibrionaceae</taxon>
        <taxon>Vibrio</taxon>
    </lineage>
</organism>
<evidence type="ECO:0000313" key="5">
    <source>
        <dbReference type="EMBL" id="MDP2500143.1"/>
    </source>
</evidence>
<sequence length="265" mass="29859">MKNKFIQFGILLSIFSLPNVALSAEEWDEKKVYNSGDVVQWKDLTYISSHWTQGTEPLNNKVSWDGWITINTEEIESWQQSTPYNGGTVVEYNVGYYIAKWWNNNSIPSDSAEWQRLDLDVGGKPSPDPTPDDGNVIGKDSDGDGLRDDYAVTVEETYTNTQEVALATQAGKEFGKLLEFSENNIEITVEDAQLMAIDGITIQYCIDIYKQANPDFVNPIDLYYDTIERAIASNEASTQLYKALQGNEPDIYEIDCNVFLEGVSK</sequence>
<dbReference type="AlphaFoldDB" id="A0AB35MUZ2"/>
<dbReference type="RefSeq" id="WP_305372583.1">
    <property type="nucleotide sequence ID" value="NZ_JAUYVL010000002.1"/>
</dbReference>
<keyword evidence="1" id="KW-0378">Hydrolase</keyword>
<dbReference type="Gene3D" id="2.10.10.20">
    <property type="entry name" value="Carbohydrate-binding module superfamily 5/12"/>
    <property type="match status" value="2"/>
</dbReference>
<feature type="domain" description="Chitin-binding type-3" evidence="4">
    <location>
        <begin position="24"/>
        <end position="70"/>
    </location>
</feature>
<feature type="signal peptide" evidence="3">
    <location>
        <begin position="1"/>
        <end position="23"/>
    </location>
</feature>
<comment type="caution">
    <text evidence="5">The sequence shown here is derived from an EMBL/GenBank/DDBJ whole genome shotgun (WGS) entry which is preliminary data.</text>
</comment>
<dbReference type="CDD" id="cd12215">
    <property type="entry name" value="ChiC_BD"/>
    <property type="match status" value="1"/>
</dbReference>
<protein>
    <recommendedName>
        <fullName evidence="4">Chitin-binding type-3 domain-containing protein</fullName>
    </recommendedName>
</protein>
<dbReference type="InterPro" id="IPR003610">
    <property type="entry name" value="CBM5/12"/>
</dbReference>
<dbReference type="GO" id="GO:0005975">
    <property type="term" value="P:carbohydrate metabolic process"/>
    <property type="evidence" value="ECO:0007669"/>
    <property type="project" value="InterPro"/>
</dbReference>
<dbReference type="InterPro" id="IPR036573">
    <property type="entry name" value="CBM_sf_5/12"/>
</dbReference>
<dbReference type="SMART" id="SM00495">
    <property type="entry name" value="ChtBD3"/>
    <property type="match status" value="2"/>
</dbReference>
<dbReference type="Proteomes" id="UP001177935">
    <property type="component" value="Unassembled WGS sequence"/>
</dbReference>
<evidence type="ECO:0000259" key="4">
    <source>
        <dbReference type="SMART" id="SM00495"/>
    </source>
</evidence>
<evidence type="ECO:0000256" key="3">
    <source>
        <dbReference type="SAM" id="SignalP"/>
    </source>
</evidence>
<dbReference type="GO" id="GO:0030246">
    <property type="term" value="F:carbohydrate binding"/>
    <property type="evidence" value="ECO:0007669"/>
    <property type="project" value="InterPro"/>
</dbReference>
<evidence type="ECO:0000313" key="6">
    <source>
        <dbReference type="Proteomes" id="UP001177935"/>
    </source>
</evidence>
<gene>
    <name evidence="5" type="ORF">Q8W42_05420</name>
</gene>
<feature type="region of interest" description="Disordered" evidence="2">
    <location>
        <begin position="118"/>
        <end position="145"/>
    </location>
</feature>
<evidence type="ECO:0000256" key="1">
    <source>
        <dbReference type="ARBA" id="ARBA00022801"/>
    </source>
</evidence>
<dbReference type="GO" id="GO:0005576">
    <property type="term" value="C:extracellular region"/>
    <property type="evidence" value="ECO:0007669"/>
    <property type="project" value="InterPro"/>
</dbReference>
<reference evidence="5" key="1">
    <citation type="submission" date="2023-07" db="EMBL/GenBank/DDBJ databases">
        <title>Genome content predicts the carbon catabolic preferences of heterotrophic bacteria.</title>
        <authorList>
            <person name="Gralka M."/>
        </authorList>
    </citation>
    <scope>NUCLEOTIDE SEQUENCE</scope>
    <source>
        <strain evidence="5">6E02</strain>
    </source>
</reference>
<keyword evidence="3" id="KW-0732">Signal</keyword>
<proteinExistence type="predicted"/>
<accession>A0AB35MUZ2</accession>
<dbReference type="GO" id="GO:0004553">
    <property type="term" value="F:hydrolase activity, hydrolyzing O-glycosyl compounds"/>
    <property type="evidence" value="ECO:0007669"/>
    <property type="project" value="InterPro"/>
</dbReference>
<dbReference type="EMBL" id="JAUYVL010000002">
    <property type="protein sequence ID" value="MDP2500143.1"/>
    <property type="molecule type" value="Genomic_DNA"/>
</dbReference>
<evidence type="ECO:0000256" key="2">
    <source>
        <dbReference type="SAM" id="MobiDB-lite"/>
    </source>
</evidence>
<dbReference type="SUPFAM" id="SSF51055">
    <property type="entry name" value="Carbohydrate binding domain"/>
    <property type="match status" value="2"/>
</dbReference>
<name>A0AB35MUZ2_VIBSP</name>
<feature type="chain" id="PRO_5044344339" description="Chitin-binding type-3 domain-containing protein" evidence="3">
    <location>
        <begin position="24"/>
        <end position="265"/>
    </location>
</feature>